<dbReference type="Gene3D" id="1.50.10.10">
    <property type="match status" value="1"/>
</dbReference>
<dbReference type="Pfam" id="PF03370">
    <property type="entry name" value="CBM_21"/>
    <property type="match status" value="1"/>
</dbReference>
<dbReference type="InterPro" id="IPR000165">
    <property type="entry name" value="Glucoamylase"/>
</dbReference>
<keyword evidence="14" id="KW-1185">Reference proteome</keyword>
<dbReference type="InterPro" id="IPR012341">
    <property type="entry name" value="6hp_glycosidase-like_sf"/>
</dbReference>
<dbReference type="InterPro" id="IPR008928">
    <property type="entry name" value="6-hairpin_glycosidase_sf"/>
</dbReference>
<dbReference type="InterPro" id="IPR046966">
    <property type="entry name" value="Glucoamylase_active_site"/>
</dbReference>
<dbReference type="InterPro" id="IPR011613">
    <property type="entry name" value="GH15-like"/>
</dbReference>
<keyword evidence="4" id="KW-0378">Hydrolase</keyword>
<comment type="catalytic activity">
    <reaction evidence="1">
        <text>Hydrolysis of terminal (1-&gt;4)-linked alpha-D-glucose residues successively from non-reducing ends of the chains with release of beta-D-glucose.</text>
        <dbReference type="EC" id="3.2.1.3"/>
    </reaction>
</comment>
<evidence type="ECO:0000256" key="5">
    <source>
        <dbReference type="ARBA" id="ARBA00023277"/>
    </source>
</evidence>
<dbReference type="EMBL" id="VJMJ01000054">
    <property type="protein sequence ID" value="KAF0740165.1"/>
    <property type="molecule type" value="Genomic_DNA"/>
</dbReference>
<organism evidence="13 14">
    <name type="scientific">Aphanomyces euteiches</name>
    <dbReference type="NCBI Taxonomy" id="100861"/>
    <lineage>
        <taxon>Eukaryota</taxon>
        <taxon>Sar</taxon>
        <taxon>Stramenopiles</taxon>
        <taxon>Oomycota</taxon>
        <taxon>Saprolegniomycetes</taxon>
        <taxon>Saprolegniales</taxon>
        <taxon>Verrucalvaceae</taxon>
        <taxon>Aphanomyces</taxon>
    </lineage>
</organism>
<keyword evidence="7" id="KW-0624">Polysaccharide degradation</keyword>
<evidence type="ECO:0000259" key="11">
    <source>
        <dbReference type="PROSITE" id="PS51159"/>
    </source>
</evidence>
<evidence type="ECO:0000256" key="8">
    <source>
        <dbReference type="ARBA" id="ARBA00033442"/>
    </source>
</evidence>
<accession>A0A6G0XJ75</accession>
<dbReference type="Pfam" id="PF00723">
    <property type="entry name" value="Glyco_hydro_15"/>
    <property type="match status" value="1"/>
</dbReference>
<feature type="signal peptide" evidence="10">
    <location>
        <begin position="1"/>
        <end position="21"/>
    </location>
</feature>
<keyword evidence="6" id="KW-0326">Glycosidase</keyword>
<evidence type="ECO:0000256" key="10">
    <source>
        <dbReference type="SAM" id="SignalP"/>
    </source>
</evidence>
<name>A0A6G0XJ75_9STRA</name>
<gene>
    <name evidence="12" type="ORF">Ae201684_004396</name>
    <name evidence="13" type="ORF">Ae201684_004399</name>
</gene>
<evidence type="ECO:0000256" key="6">
    <source>
        <dbReference type="ARBA" id="ARBA00023295"/>
    </source>
</evidence>
<dbReference type="GO" id="GO:0004339">
    <property type="term" value="F:glucan 1,4-alpha-glucosidase activity"/>
    <property type="evidence" value="ECO:0007669"/>
    <property type="project" value="UniProtKB-EC"/>
</dbReference>
<evidence type="ECO:0000256" key="3">
    <source>
        <dbReference type="ARBA" id="ARBA00012593"/>
    </source>
</evidence>
<evidence type="ECO:0000256" key="7">
    <source>
        <dbReference type="ARBA" id="ARBA00023326"/>
    </source>
</evidence>
<feature type="chain" id="PRO_5033536803" description="glucan 1,4-alpha-glucosidase" evidence="10">
    <location>
        <begin position="22"/>
        <end position="581"/>
    </location>
</feature>
<evidence type="ECO:0000313" key="12">
    <source>
        <dbReference type="EMBL" id="KAF0740161.1"/>
    </source>
</evidence>
<dbReference type="EMBL" id="VJMJ01000054">
    <property type="protein sequence ID" value="KAF0740161.1"/>
    <property type="molecule type" value="Genomic_DNA"/>
</dbReference>
<feature type="domain" description="CBM21" evidence="11">
    <location>
        <begin position="17"/>
        <end position="120"/>
    </location>
</feature>
<dbReference type="PROSITE" id="PS00820">
    <property type="entry name" value="GLUCOAMYLASE"/>
    <property type="match status" value="1"/>
</dbReference>
<sequence>MVFAAVHKVLALLAFIAFCHAVDEVKVNSYAFDGTKLTGTITVKNLAYAKTVTVIYANTAQTWGNTCSAGYTSGPDSSNKEAWSFNCPISSAGITQFYVEYKVNGATYYDNNGGYGNNYQVTTPTSAPGTPGFQADVTAFLSAGLPSFKTFLLNNISPKNVAGALPGSIIAASPGGANNYVWHWLRDSGLVMNVINEFYKASGDATLEQTFWDHAAFNKKLQGLTTPSGLGEPKYKVDGTAFTDPWCRPQNDGPAVRASSFIRFSKAYLAKGGSLSKVVDLYNSTASGVIKNDIAYVLTKYNDGNGCDLWEEQRGLHFFTVAVQRRAVYEARDFATLLGDAASAATYAAEATKLDAKLATFWNANAQSVQTTLSARLLDAAIPLGAVHGDNGDGVFAPQDDRILSSIAQLESGFVTEYALNQNVKTDSAGLPLSLAIGRYYGDTYDGANNSQGNPWYLCTLIVAESVFRAATAFVKAGSITVTPLNQKLFNANAPVGLGLNLAAGTYAKGTTQFTSIVEGLKAYGDKHIRRVKFHGAAANHFNEQFNRNTGVPQGVNDLTWSYAALISTNNARQELKALSP</sequence>
<evidence type="ECO:0000256" key="1">
    <source>
        <dbReference type="ARBA" id="ARBA00001863"/>
    </source>
</evidence>
<dbReference type="SUPFAM" id="SSF48208">
    <property type="entry name" value="Six-hairpin glycosidases"/>
    <property type="match status" value="1"/>
</dbReference>
<dbReference type="InterPro" id="IPR005036">
    <property type="entry name" value="CBM21_dom"/>
</dbReference>
<evidence type="ECO:0000256" key="4">
    <source>
        <dbReference type="ARBA" id="ARBA00022801"/>
    </source>
</evidence>
<evidence type="ECO:0000313" key="14">
    <source>
        <dbReference type="Proteomes" id="UP000481153"/>
    </source>
</evidence>
<dbReference type="GO" id="GO:0000272">
    <property type="term" value="P:polysaccharide catabolic process"/>
    <property type="evidence" value="ECO:0007669"/>
    <property type="project" value="UniProtKB-KW"/>
</dbReference>
<proteinExistence type="inferred from homology"/>
<comment type="caution">
    <text evidence="13">The sequence shown here is derived from an EMBL/GenBank/DDBJ whole genome shotgun (WGS) entry which is preliminary data.</text>
</comment>
<dbReference type="Proteomes" id="UP000481153">
    <property type="component" value="Unassembled WGS sequence"/>
</dbReference>
<dbReference type="EC" id="3.2.1.3" evidence="3"/>
<dbReference type="AlphaFoldDB" id="A0A6G0XJ75"/>
<dbReference type="Gene3D" id="2.60.40.2440">
    <property type="entry name" value="Carbohydrate binding type-21 domain"/>
    <property type="match status" value="1"/>
</dbReference>
<keyword evidence="5" id="KW-0119">Carbohydrate metabolism</keyword>
<dbReference type="InterPro" id="IPR038175">
    <property type="entry name" value="CBM21_dom_sf"/>
</dbReference>
<reference evidence="13 14" key="1">
    <citation type="submission" date="2019-07" db="EMBL/GenBank/DDBJ databases">
        <title>Genomics analysis of Aphanomyces spp. identifies a new class of oomycete effector associated with host adaptation.</title>
        <authorList>
            <person name="Gaulin E."/>
        </authorList>
    </citation>
    <scope>NUCLEOTIDE SEQUENCE [LARGE SCALE GENOMIC DNA]</scope>
    <source>
        <strain evidence="13 14">ATCC 201684</strain>
    </source>
</reference>
<dbReference type="PANTHER" id="PTHR31616:SF9">
    <property type="entry name" value="GLUCOAMYLASE, INTRACELLULAR SPORULATION-SPECIFIC"/>
    <property type="match status" value="1"/>
</dbReference>
<dbReference type="PRINTS" id="PR00736">
    <property type="entry name" value="GLHYDRLASE15"/>
</dbReference>
<protein>
    <recommendedName>
        <fullName evidence="3">glucan 1,4-alpha-glucosidase</fullName>
        <ecNumber evidence="3">3.2.1.3</ecNumber>
    </recommendedName>
    <alternativeName>
        <fullName evidence="9">1,4-alpha-D-glucan glucohydrolase</fullName>
    </alternativeName>
    <alternativeName>
        <fullName evidence="8">Glucan 1,4-alpha-glucosidase</fullName>
    </alternativeName>
</protein>
<evidence type="ECO:0000313" key="13">
    <source>
        <dbReference type="EMBL" id="KAF0740165.1"/>
    </source>
</evidence>
<dbReference type="VEuPathDB" id="FungiDB:AeMF1_008490"/>
<dbReference type="PROSITE" id="PS51159">
    <property type="entry name" value="CBM21"/>
    <property type="match status" value="1"/>
</dbReference>
<keyword evidence="10" id="KW-0732">Signal</keyword>
<dbReference type="PANTHER" id="PTHR31616">
    <property type="entry name" value="TREHALASE"/>
    <property type="match status" value="1"/>
</dbReference>
<evidence type="ECO:0000256" key="9">
    <source>
        <dbReference type="ARBA" id="ARBA00033473"/>
    </source>
</evidence>
<evidence type="ECO:0000256" key="2">
    <source>
        <dbReference type="ARBA" id="ARBA00006188"/>
    </source>
</evidence>
<comment type="similarity">
    <text evidence="2">Belongs to the glycosyl hydrolase 15 family.</text>
</comment>